<dbReference type="Proteomes" id="UP000237271">
    <property type="component" value="Unassembled WGS sequence"/>
</dbReference>
<protein>
    <submittedName>
        <fullName evidence="2">ABC Superfamily</fullName>
    </submittedName>
</protein>
<keyword evidence="3" id="KW-1185">Reference proteome</keyword>
<dbReference type="OrthoDB" id="126917at2759"/>
<sequence length="481" mass="52360">MPKKASTHGASAPSKSNTARSKTAKAKSKDKAAPRKEARKAASMAASKPTAAAAKQGGSPRRSRSRSMSPDDRPNPRFTYRDQSPGAESYDFDFPMITGSESDGYSPGSTKDPTPSQDAPVDDSESSEAKSASTSSPAKNLTLDKSKARAQAAKAASSKQADEGVAAAKKGAAPGSPTSEPSIAKGSLFDSSDEDEEEGAVTEPQEISNDLDEQQERYQVAQLQGAPALPTPVYPRGYYPPDAGSGSPMFLEHLKPPRGLNHGCTSCGAYERASVQDEPLFVNDIEASGCVLLAPHRIPVKEFTSFRKLFVNDIEASGCVLLAPHRIPLKEFTSFRKKPKGRGGLFPVWGYPWVQPENTTTQSQAEYLFWRWVSLKNFTVQELKELREDRLLPYVLDQRDLRIEFVHLIAKRQLHSVMEGLRQQSKSSARDECGYGSVNPGTVHRKAAKKPRTTYAPAVDPRSQQPSGSQPEPVFRLPRVL</sequence>
<gene>
    <name evidence="2" type="ORF">PHPALM_20201</name>
</gene>
<proteinExistence type="predicted"/>
<feature type="compositionally biased region" description="Acidic residues" evidence="1">
    <location>
        <begin position="191"/>
        <end position="200"/>
    </location>
</feature>
<feature type="region of interest" description="Disordered" evidence="1">
    <location>
        <begin position="1"/>
        <end position="210"/>
    </location>
</feature>
<feature type="compositionally biased region" description="Basic residues" evidence="1">
    <location>
        <begin position="443"/>
        <end position="452"/>
    </location>
</feature>
<evidence type="ECO:0000313" key="2">
    <source>
        <dbReference type="EMBL" id="POM64288.1"/>
    </source>
</evidence>
<dbReference type="EMBL" id="NCKW01011140">
    <property type="protein sequence ID" value="POM64288.1"/>
    <property type="molecule type" value="Genomic_DNA"/>
</dbReference>
<feature type="compositionally biased region" description="Low complexity" evidence="1">
    <location>
        <begin position="149"/>
        <end position="159"/>
    </location>
</feature>
<evidence type="ECO:0000256" key="1">
    <source>
        <dbReference type="SAM" id="MobiDB-lite"/>
    </source>
</evidence>
<feature type="compositionally biased region" description="Low complexity" evidence="1">
    <location>
        <begin position="166"/>
        <end position="177"/>
    </location>
</feature>
<accession>A0A2P4XFG5</accession>
<feature type="compositionally biased region" description="Low complexity" evidence="1">
    <location>
        <begin position="41"/>
        <end position="55"/>
    </location>
</feature>
<name>A0A2P4XFG5_9STRA</name>
<feature type="compositionally biased region" description="Basic and acidic residues" evidence="1">
    <location>
        <begin position="27"/>
        <end position="40"/>
    </location>
</feature>
<evidence type="ECO:0000313" key="3">
    <source>
        <dbReference type="Proteomes" id="UP000237271"/>
    </source>
</evidence>
<organism evidence="2 3">
    <name type="scientific">Phytophthora palmivora</name>
    <dbReference type="NCBI Taxonomy" id="4796"/>
    <lineage>
        <taxon>Eukaryota</taxon>
        <taxon>Sar</taxon>
        <taxon>Stramenopiles</taxon>
        <taxon>Oomycota</taxon>
        <taxon>Peronosporomycetes</taxon>
        <taxon>Peronosporales</taxon>
        <taxon>Peronosporaceae</taxon>
        <taxon>Phytophthora</taxon>
    </lineage>
</organism>
<feature type="region of interest" description="Disordered" evidence="1">
    <location>
        <begin position="422"/>
        <end position="481"/>
    </location>
</feature>
<feature type="compositionally biased region" description="Polar residues" evidence="1">
    <location>
        <begin position="99"/>
        <end position="117"/>
    </location>
</feature>
<reference evidence="2 3" key="1">
    <citation type="journal article" date="2017" name="Genome Biol. Evol.">
        <title>Phytophthora megakarya and P. palmivora, closely related causal agents of cacao black pod rot, underwent increases in genome sizes and gene numbers by different mechanisms.</title>
        <authorList>
            <person name="Ali S.S."/>
            <person name="Shao J."/>
            <person name="Lary D.J."/>
            <person name="Kronmiller B."/>
            <person name="Shen D."/>
            <person name="Strem M.D."/>
            <person name="Amoako-Attah I."/>
            <person name="Akrofi A.Y."/>
            <person name="Begoude B.A."/>
            <person name="Ten Hoopen G.M."/>
            <person name="Coulibaly K."/>
            <person name="Kebe B.I."/>
            <person name="Melnick R.L."/>
            <person name="Guiltinan M.J."/>
            <person name="Tyler B.M."/>
            <person name="Meinhardt L.W."/>
            <person name="Bailey B.A."/>
        </authorList>
    </citation>
    <scope>NUCLEOTIDE SEQUENCE [LARGE SCALE GENOMIC DNA]</scope>
    <source>
        <strain evidence="3">sbr112.9</strain>
    </source>
</reference>
<dbReference type="AlphaFoldDB" id="A0A2P4XFG5"/>
<comment type="caution">
    <text evidence="2">The sequence shown here is derived from an EMBL/GenBank/DDBJ whole genome shotgun (WGS) entry which is preliminary data.</text>
</comment>